<evidence type="ECO:0000313" key="10">
    <source>
        <dbReference type="Proteomes" id="UP000320386"/>
    </source>
</evidence>
<evidence type="ECO:0000256" key="8">
    <source>
        <dbReference type="SAM" id="Phobius"/>
    </source>
</evidence>
<dbReference type="Pfam" id="PF13347">
    <property type="entry name" value="MFS_2"/>
    <property type="match status" value="1"/>
</dbReference>
<feature type="transmembrane region" description="Helical" evidence="8">
    <location>
        <begin position="86"/>
        <end position="102"/>
    </location>
</feature>
<reference evidence="9 10" key="1">
    <citation type="submission" date="2019-02" db="EMBL/GenBank/DDBJ databases">
        <title>Deep-cultivation of Planctomycetes and their phenomic and genomic characterization uncovers novel biology.</title>
        <authorList>
            <person name="Wiegand S."/>
            <person name="Jogler M."/>
            <person name="Boedeker C."/>
            <person name="Pinto D."/>
            <person name="Vollmers J."/>
            <person name="Rivas-Marin E."/>
            <person name="Kohn T."/>
            <person name="Peeters S.H."/>
            <person name="Heuer A."/>
            <person name="Rast P."/>
            <person name="Oberbeckmann S."/>
            <person name="Bunk B."/>
            <person name="Jeske O."/>
            <person name="Meyerdierks A."/>
            <person name="Storesund J.E."/>
            <person name="Kallscheuer N."/>
            <person name="Luecker S."/>
            <person name="Lage O.M."/>
            <person name="Pohl T."/>
            <person name="Merkel B.J."/>
            <person name="Hornburger P."/>
            <person name="Mueller R.-W."/>
            <person name="Bruemmer F."/>
            <person name="Labrenz M."/>
            <person name="Spormann A.M."/>
            <person name="Op den Camp H."/>
            <person name="Overmann J."/>
            <person name="Amann R."/>
            <person name="Jetten M.S.M."/>
            <person name="Mascher T."/>
            <person name="Medema M.H."/>
            <person name="Devos D.P."/>
            <person name="Kaster A.-K."/>
            <person name="Ovreas L."/>
            <person name="Rohde M."/>
            <person name="Galperin M.Y."/>
            <person name="Jogler C."/>
        </authorList>
    </citation>
    <scope>NUCLEOTIDE SEQUENCE [LARGE SCALE GENOMIC DNA]</scope>
    <source>
        <strain evidence="9 10">Pan265</strain>
    </source>
</reference>
<feature type="transmembrane region" description="Helical" evidence="8">
    <location>
        <begin position="155"/>
        <end position="173"/>
    </location>
</feature>
<evidence type="ECO:0000256" key="6">
    <source>
        <dbReference type="ARBA" id="ARBA00022989"/>
    </source>
</evidence>
<dbReference type="GO" id="GO:0015293">
    <property type="term" value="F:symporter activity"/>
    <property type="evidence" value="ECO:0007669"/>
    <property type="project" value="InterPro"/>
</dbReference>
<protein>
    <submittedName>
        <fullName evidence="9">Glucuronide carrier protein</fullName>
    </submittedName>
</protein>
<comment type="similarity">
    <text evidence="2">Belongs to the sodium:galactoside symporter (TC 2.A.2) family.</text>
</comment>
<feature type="transmembrane region" description="Helical" evidence="8">
    <location>
        <begin position="47"/>
        <end position="65"/>
    </location>
</feature>
<proteinExistence type="inferred from homology"/>
<sequence length="473" mass="53122">MPSITKPEDRVPLIQKLAYGAGGPIDVWSVWIFLSLVYPIFNMELKMDPLMIGVILLVFRLWDAVSDPIMGYISDNTRTRWGRRRPYLVVGAFLVGLTYPLMWWAPRSFGEQELFWWLIITGIFFYTCFTFYNMPYQSLLLEMTPDYNERTRVTGVRAIVSKFAGLGVGWAWWLTQRDVFRDPVTGEVDAVEAMRVISIGIGLMILVLGILPGLLVKERYYEHGFTRQQKKVSLWRSLSETLSNVPFLILMAIATLYMLGLTVVDALGKYIATYYVLGGDKAEASTWDGLGGTITFITGLVSIPVFTSIASRIGKNKALGIALGLVTLGTASSWFFYIPDQPMWMMLYYFTRGTGTGAIWLLIPSIQADVVDHDELQTGERREGAFASIFSWTLKLGLSLAYGLSGPILAMTGFDIELESNQAEGVMLNLRLAFCLVPTIAMLVTAYLLYIFPLTPARSAEIREQLEARRGKV</sequence>
<dbReference type="OrthoDB" id="9764596at2"/>
<keyword evidence="5 8" id="KW-0812">Transmembrane</keyword>
<evidence type="ECO:0000256" key="3">
    <source>
        <dbReference type="ARBA" id="ARBA00022448"/>
    </source>
</evidence>
<dbReference type="PANTHER" id="PTHR11328:SF24">
    <property type="entry name" value="MAJOR FACILITATOR SUPERFAMILY (MFS) PROFILE DOMAIN-CONTAINING PROTEIN"/>
    <property type="match status" value="1"/>
</dbReference>
<feature type="transmembrane region" description="Helical" evidence="8">
    <location>
        <begin position="430"/>
        <end position="452"/>
    </location>
</feature>
<dbReference type="KEGG" id="mcad:Pan265_03470"/>
<dbReference type="InterPro" id="IPR036259">
    <property type="entry name" value="MFS_trans_sf"/>
</dbReference>
<dbReference type="InterPro" id="IPR039672">
    <property type="entry name" value="MFS_2"/>
</dbReference>
<keyword evidence="7 8" id="KW-0472">Membrane</keyword>
<dbReference type="PANTHER" id="PTHR11328">
    <property type="entry name" value="MAJOR FACILITATOR SUPERFAMILY DOMAIN-CONTAINING PROTEIN"/>
    <property type="match status" value="1"/>
</dbReference>
<dbReference type="PROSITE" id="PS00872">
    <property type="entry name" value="NA_GALACTOSIDE_SYMP"/>
    <property type="match status" value="1"/>
</dbReference>
<feature type="transmembrane region" description="Helical" evidence="8">
    <location>
        <begin position="237"/>
        <end position="264"/>
    </location>
</feature>
<keyword evidence="6 8" id="KW-1133">Transmembrane helix</keyword>
<dbReference type="AlphaFoldDB" id="A0A518BU67"/>
<comment type="subcellular location">
    <subcellularLocation>
        <location evidence="1">Cell membrane</location>
        <topology evidence="1">Multi-pass membrane protein</topology>
    </subcellularLocation>
</comment>
<name>A0A518BU67_9BACT</name>
<feature type="transmembrane region" description="Helical" evidence="8">
    <location>
        <begin position="284"/>
        <end position="306"/>
    </location>
</feature>
<feature type="transmembrane region" description="Helical" evidence="8">
    <location>
        <begin position="21"/>
        <end position="41"/>
    </location>
</feature>
<dbReference type="Proteomes" id="UP000320386">
    <property type="component" value="Chromosome"/>
</dbReference>
<keyword evidence="4" id="KW-1003">Cell membrane</keyword>
<feature type="transmembrane region" description="Helical" evidence="8">
    <location>
        <begin position="318"/>
        <end position="337"/>
    </location>
</feature>
<accession>A0A518BU67</accession>
<organism evidence="9 10">
    <name type="scientific">Mucisphaera calidilacus</name>
    <dbReference type="NCBI Taxonomy" id="2527982"/>
    <lineage>
        <taxon>Bacteria</taxon>
        <taxon>Pseudomonadati</taxon>
        <taxon>Planctomycetota</taxon>
        <taxon>Phycisphaerae</taxon>
        <taxon>Phycisphaerales</taxon>
        <taxon>Phycisphaeraceae</taxon>
        <taxon>Mucisphaera</taxon>
    </lineage>
</organism>
<evidence type="ECO:0000256" key="2">
    <source>
        <dbReference type="ARBA" id="ARBA00009617"/>
    </source>
</evidence>
<keyword evidence="10" id="KW-1185">Reference proteome</keyword>
<dbReference type="SUPFAM" id="SSF103473">
    <property type="entry name" value="MFS general substrate transporter"/>
    <property type="match status" value="1"/>
</dbReference>
<evidence type="ECO:0000256" key="4">
    <source>
        <dbReference type="ARBA" id="ARBA00022475"/>
    </source>
</evidence>
<evidence type="ECO:0000256" key="5">
    <source>
        <dbReference type="ARBA" id="ARBA00022692"/>
    </source>
</evidence>
<dbReference type="GO" id="GO:0008643">
    <property type="term" value="P:carbohydrate transport"/>
    <property type="evidence" value="ECO:0007669"/>
    <property type="project" value="InterPro"/>
</dbReference>
<evidence type="ECO:0000256" key="1">
    <source>
        <dbReference type="ARBA" id="ARBA00004651"/>
    </source>
</evidence>
<dbReference type="InterPro" id="IPR018043">
    <property type="entry name" value="Na/Gal_symport_CS"/>
</dbReference>
<feature type="transmembrane region" description="Helical" evidence="8">
    <location>
        <begin position="114"/>
        <end position="134"/>
    </location>
</feature>
<dbReference type="GO" id="GO:0006814">
    <property type="term" value="P:sodium ion transport"/>
    <property type="evidence" value="ECO:0007669"/>
    <property type="project" value="InterPro"/>
</dbReference>
<dbReference type="GO" id="GO:0005886">
    <property type="term" value="C:plasma membrane"/>
    <property type="evidence" value="ECO:0007669"/>
    <property type="project" value="UniProtKB-SubCell"/>
</dbReference>
<feature type="transmembrane region" description="Helical" evidence="8">
    <location>
        <begin position="343"/>
        <end position="363"/>
    </location>
</feature>
<dbReference type="RefSeq" id="WP_145444685.1">
    <property type="nucleotide sequence ID" value="NZ_CP036280.1"/>
</dbReference>
<gene>
    <name evidence="9" type="primary">uidB_1</name>
    <name evidence="9" type="ORF">Pan265_03470</name>
</gene>
<feature type="transmembrane region" description="Helical" evidence="8">
    <location>
        <begin position="193"/>
        <end position="216"/>
    </location>
</feature>
<evidence type="ECO:0000313" key="9">
    <source>
        <dbReference type="EMBL" id="QDU70519.1"/>
    </source>
</evidence>
<dbReference type="Gene3D" id="1.20.1250.20">
    <property type="entry name" value="MFS general substrate transporter like domains"/>
    <property type="match status" value="2"/>
</dbReference>
<feature type="transmembrane region" description="Helical" evidence="8">
    <location>
        <begin position="384"/>
        <end position="410"/>
    </location>
</feature>
<dbReference type="EMBL" id="CP036280">
    <property type="protein sequence ID" value="QDU70519.1"/>
    <property type="molecule type" value="Genomic_DNA"/>
</dbReference>
<keyword evidence="3" id="KW-0813">Transport</keyword>
<evidence type="ECO:0000256" key="7">
    <source>
        <dbReference type="ARBA" id="ARBA00023136"/>
    </source>
</evidence>